<evidence type="ECO:0000259" key="2">
    <source>
        <dbReference type="Pfam" id="PF13559"/>
    </source>
</evidence>
<protein>
    <submittedName>
        <fullName evidence="3">DUF4129 domain-containing protein</fullName>
    </submittedName>
</protein>
<keyword evidence="1" id="KW-0812">Transmembrane</keyword>
<sequence length="227" mass="24368">MTGAGGTWAGPLLASIPVDPDAPTATAWLRDELAKPPYQAARPTWFDRVSKAFFDWFSSLGAPSGAGLGSWVPLVVTLVIVAVVVVAVLVFGLPRWNRRSALQHDLFGRNDARSADELRRAALSAASHKDWNLAISEMFRALARSLVERTVLFSTPGTTAHSFAERAATAFPEERVSLRTAADLFDGVRYLGAAGTESGFLSLAALESALRTRTPTSREDPAQTATQ</sequence>
<comment type="caution">
    <text evidence="3">The sequence shown here is derived from an EMBL/GenBank/DDBJ whole genome shotgun (WGS) entry which is preliminary data.</text>
</comment>
<dbReference type="RefSeq" id="WP_243013376.1">
    <property type="nucleotide sequence ID" value="NZ_JALGAR010000008.1"/>
</dbReference>
<evidence type="ECO:0000256" key="1">
    <source>
        <dbReference type="SAM" id="Phobius"/>
    </source>
</evidence>
<keyword evidence="4" id="KW-1185">Reference proteome</keyword>
<keyword evidence="1" id="KW-1133">Transmembrane helix</keyword>
<dbReference type="InterPro" id="IPR025403">
    <property type="entry name" value="TgpA-like_C"/>
</dbReference>
<gene>
    <name evidence="3" type="ORF">MQH31_19115</name>
</gene>
<keyword evidence="1" id="KW-0472">Membrane</keyword>
<accession>A0AA41QZF5</accession>
<dbReference type="Pfam" id="PF13559">
    <property type="entry name" value="DUF4129"/>
    <property type="match status" value="1"/>
</dbReference>
<dbReference type="AlphaFoldDB" id="A0AA41QZF5"/>
<dbReference type="Proteomes" id="UP001165341">
    <property type="component" value="Unassembled WGS sequence"/>
</dbReference>
<dbReference type="EMBL" id="JALGAR010000008">
    <property type="protein sequence ID" value="MCI4659924.1"/>
    <property type="molecule type" value="Genomic_DNA"/>
</dbReference>
<feature type="transmembrane region" description="Helical" evidence="1">
    <location>
        <begin position="71"/>
        <end position="93"/>
    </location>
</feature>
<reference evidence="3" key="1">
    <citation type="submission" date="2022-03" db="EMBL/GenBank/DDBJ databases">
        <title>Cryobacterium sp. nov. strain ZS14-85, isolated from Antarctic soil.</title>
        <authorList>
            <person name="Li J."/>
            <person name="Niu G."/>
        </authorList>
    </citation>
    <scope>NUCLEOTIDE SEQUENCE</scope>
    <source>
        <strain evidence="3">ZS14-85</strain>
    </source>
</reference>
<evidence type="ECO:0000313" key="3">
    <source>
        <dbReference type="EMBL" id="MCI4659924.1"/>
    </source>
</evidence>
<evidence type="ECO:0000313" key="4">
    <source>
        <dbReference type="Proteomes" id="UP001165341"/>
    </source>
</evidence>
<name>A0AA41QZF5_9MICO</name>
<proteinExistence type="predicted"/>
<feature type="domain" description="Protein-glutamine gamma-glutamyltransferase-like C-terminal" evidence="2">
    <location>
        <begin position="139"/>
        <end position="203"/>
    </location>
</feature>
<organism evidence="3 4">
    <name type="scientific">Cryobacterium zhongshanensis</name>
    <dbReference type="NCBI Taxonomy" id="2928153"/>
    <lineage>
        <taxon>Bacteria</taxon>
        <taxon>Bacillati</taxon>
        <taxon>Actinomycetota</taxon>
        <taxon>Actinomycetes</taxon>
        <taxon>Micrococcales</taxon>
        <taxon>Microbacteriaceae</taxon>
        <taxon>Cryobacterium</taxon>
    </lineage>
</organism>